<keyword evidence="3" id="KW-1185">Reference proteome</keyword>
<accession>A0ABX3MSN8</accession>
<dbReference type="Gene3D" id="3.90.1340.10">
    <property type="entry name" value="Phage tail collar domain"/>
    <property type="match status" value="1"/>
</dbReference>
<organism evidence="2 3">
    <name type="scientific">Thioclava sediminum</name>
    <dbReference type="NCBI Taxonomy" id="1915319"/>
    <lineage>
        <taxon>Bacteria</taxon>
        <taxon>Pseudomonadati</taxon>
        <taxon>Pseudomonadota</taxon>
        <taxon>Alphaproteobacteria</taxon>
        <taxon>Rhodobacterales</taxon>
        <taxon>Paracoccaceae</taxon>
        <taxon>Thioclava</taxon>
    </lineage>
</organism>
<dbReference type="InterPro" id="IPR011083">
    <property type="entry name" value="Phage_tail_collar_dom"/>
</dbReference>
<dbReference type="EMBL" id="MPZV01000005">
    <property type="protein sequence ID" value="OOY22694.1"/>
    <property type="molecule type" value="Genomic_DNA"/>
</dbReference>
<reference evidence="2 3" key="1">
    <citation type="submission" date="2016-11" db="EMBL/GenBank/DDBJ databases">
        <title>A multilocus sequence analysis scheme for characterization of bacteria in the genus Thioclava.</title>
        <authorList>
            <person name="Liu Y."/>
            <person name="Shao Z."/>
        </authorList>
    </citation>
    <scope>NUCLEOTIDE SEQUENCE [LARGE SCALE GENOMIC DNA]</scope>
    <source>
        <strain evidence="2 3">TAW-CT134</strain>
    </source>
</reference>
<dbReference type="RefSeq" id="WP_078606221.1">
    <property type="nucleotide sequence ID" value="NZ_MPZV01000005.1"/>
</dbReference>
<comment type="caution">
    <text evidence="2">The sequence shown here is derived from an EMBL/GenBank/DDBJ whole genome shotgun (WGS) entry which is preliminary data.</text>
</comment>
<gene>
    <name evidence="2" type="ORF">BMI91_18775</name>
</gene>
<dbReference type="InterPro" id="IPR037053">
    <property type="entry name" value="Phage_tail_collar_dom_sf"/>
</dbReference>
<name>A0ABX3MSN8_9RHOB</name>
<proteinExistence type="predicted"/>
<dbReference type="Pfam" id="PF07484">
    <property type="entry name" value="Collar"/>
    <property type="match status" value="1"/>
</dbReference>
<dbReference type="Proteomes" id="UP000190787">
    <property type="component" value="Unassembled WGS sequence"/>
</dbReference>
<evidence type="ECO:0000313" key="2">
    <source>
        <dbReference type="EMBL" id="OOY22694.1"/>
    </source>
</evidence>
<evidence type="ECO:0000313" key="3">
    <source>
        <dbReference type="Proteomes" id="UP000190787"/>
    </source>
</evidence>
<dbReference type="SUPFAM" id="SSF88874">
    <property type="entry name" value="Receptor-binding domain of short tail fibre protein gp12"/>
    <property type="match status" value="1"/>
</dbReference>
<feature type="domain" description="Phage tail collar" evidence="1">
    <location>
        <begin position="7"/>
        <end position="59"/>
    </location>
</feature>
<protein>
    <recommendedName>
        <fullName evidence="1">Phage tail collar domain-containing protein</fullName>
    </recommendedName>
</protein>
<sequence>MDPILCTVMPFPYNFIPKGWMPCDGQVLPMSQYSAVYSLIGTTYGGDGRTTFGLPNLNGGSGSPLSVVAGQGVGPGLTPRALGQRVGSDTVTLTEADLPPHSHSLSVFPEGTDASAAPTAGDTWISTGANGYTGTPVQEATSFAPGAILPAGSSQPHENDQPTLGLVYCIAMQGIYPSFD</sequence>
<evidence type="ECO:0000259" key="1">
    <source>
        <dbReference type="Pfam" id="PF07484"/>
    </source>
</evidence>